<comment type="catalytic activity">
    <reaction evidence="13">
        <text>7-[(3S)-(3-amino-3-methoxycarbonyl)propyl]wyosine(37) in tRNA(Phe) + S-adenosyl-L-methionine + CO2 = wybutosine(37) in tRNA(Phe) + S-adenosyl-L-homocysteine + 2 H(+)</text>
        <dbReference type="Rhea" id="RHEA:37119"/>
        <dbReference type="Rhea" id="RHEA-COMP:11844"/>
        <dbReference type="Rhea" id="RHEA-COMP:11847"/>
        <dbReference type="ChEBI" id="CHEBI:15378"/>
        <dbReference type="ChEBI" id="CHEBI:16526"/>
        <dbReference type="ChEBI" id="CHEBI:57856"/>
        <dbReference type="ChEBI" id="CHEBI:59789"/>
        <dbReference type="ChEBI" id="CHEBI:73544"/>
        <dbReference type="ChEBI" id="CHEBI:74275"/>
        <dbReference type="EC" id="2.3.1.231"/>
    </reaction>
</comment>
<evidence type="ECO:0000256" key="3">
    <source>
        <dbReference type="ARBA" id="ARBA00010703"/>
    </source>
</evidence>
<evidence type="ECO:0000256" key="10">
    <source>
        <dbReference type="ARBA" id="ARBA00022694"/>
    </source>
</evidence>
<evidence type="ECO:0000256" key="5">
    <source>
        <dbReference type="ARBA" id="ARBA00012779"/>
    </source>
</evidence>
<protein>
    <recommendedName>
        <fullName evidence="6">tRNA wybutosine-synthesizing protein 4</fullName>
        <ecNumber evidence="5">2.1.1.290</ecNumber>
        <ecNumber evidence="4">2.3.1.231</ecNumber>
    </recommendedName>
    <alternativeName>
        <fullName evidence="12">tRNA(Phe) (7-(3-amino-3-(methoxycarbonyl)propyl)wyosine(37)-N)-methoxycarbonyltransferase</fullName>
    </alternativeName>
    <alternativeName>
        <fullName evidence="11">tRNA(Phe) (7-(3-amino-3-carboxypropyl)wyosine(37)-O)-methyltransferase</fullName>
    </alternativeName>
</protein>
<sequence length="881" mass="95792">MFQNTCSRRCHFQLKRRTEFRTAPASSAPPPGSSAAGPRRARRPPGTSASCSGALHAPSRRSTASEPSAPPGRSAPSGQPGALPGEPRSQLLTRLPPPLRLPRGGCPLPWRRASGPPSPPGPGTRPRSRSAERRGGSARQRGGADRGPSVPRGGGPLQAGRPGVGPRGGPGRQGARSTLSVPPLTRRAVRRGLRPAIGLPGAAGRCGRDGPRAPGRPARRRRECAPAGAMPPGTSPRRRGLGPAGGAWAGFGEGGGRPGGERLGLGGAGESRPALGAPGRCLAVRGPAAPSRWARVPLGLGGEAPESVGSASAVSVSRQVQGTGGSSAISKCSAAERGYFEDRFLRLLAGRRRRRAPLVHRGYYIRARAVDHCVQDFLLKTQSYPRTQILSLGAGLDSLYFRLKDMGLLHHTVMYEVDFPNVARQKATLIKTTKELSALVGDTEGERLGVTTAFSGEDYKLLEVDLSELSKLSTALKEAGLDNEVPTLFIAEVVLTYLENSRSDALIQWAAEHFSQACFLLYEQMHPEDSFGRVMQQHFSQLNSALHSLSQYPDCEAQQRRFFEKGWTECSVMDMNEFFTCCIPENEQQRVQSLEPFDEYEEWHLKCSHYFVLTASKGMEPSWTPLLSSMTVPHHHGPVRIVGSINALACEVRSEASGLRRYGHHSALITPNVILTTGGFGEENGQHCRMRNFHVLIKHAGYWKAGCVKKENHDKRWDERLYHTVSCLSSSLALVVGGRTSPNAALGMLWLKFPKTCNDSDPNDITVELVSLQPAAEPFALRWRHSTTEVIFKGEKYLFIYGGRSAVQPVLGDWYFLHTPEISCTVEHLEWPLMLHNHSSVFLPNEKELLLIGGGGNCFSFGTHLNPKPVSLSLRNILTRH</sequence>
<evidence type="ECO:0000313" key="16">
    <source>
        <dbReference type="Proteomes" id="UP000016666"/>
    </source>
</evidence>
<evidence type="ECO:0000256" key="7">
    <source>
        <dbReference type="ARBA" id="ARBA00022603"/>
    </source>
</evidence>
<keyword evidence="16" id="KW-1185">Reference proteome</keyword>
<feature type="compositionally biased region" description="Low complexity" evidence="14">
    <location>
        <begin position="101"/>
        <end position="115"/>
    </location>
</feature>
<dbReference type="AlphaFoldDB" id="U3IRC4"/>
<evidence type="ECO:0000256" key="6">
    <source>
        <dbReference type="ARBA" id="ARBA00018045"/>
    </source>
</evidence>
<feature type="region of interest" description="Disordered" evidence="14">
    <location>
        <begin position="17"/>
        <end position="271"/>
    </location>
</feature>
<evidence type="ECO:0000256" key="1">
    <source>
        <dbReference type="ARBA" id="ARBA00001806"/>
    </source>
</evidence>
<evidence type="ECO:0000313" key="15">
    <source>
        <dbReference type="Ensembl" id="ENSAPLP00000009797.2"/>
    </source>
</evidence>
<dbReference type="UniPathway" id="UPA00375"/>
<dbReference type="Ensembl" id="ENSAPLT00000010495.2">
    <property type="protein sequence ID" value="ENSAPLP00000009797.2"/>
    <property type="gene ID" value="ENSAPLG00000010069.2"/>
</dbReference>
<feature type="compositionally biased region" description="Gly residues" evidence="14">
    <location>
        <begin position="152"/>
        <end position="172"/>
    </location>
</feature>
<dbReference type="Gene3D" id="2.120.10.80">
    <property type="entry name" value="Kelch-type beta propeller"/>
    <property type="match status" value="1"/>
</dbReference>
<comment type="pathway">
    <text evidence="2">tRNA modification; wybutosine-tRNA(Phe) biosynthesis.</text>
</comment>
<dbReference type="EC" id="2.3.1.231" evidence="4"/>
<evidence type="ECO:0000256" key="14">
    <source>
        <dbReference type="SAM" id="MobiDB-lite"/>
    </source>
</evidence>
<dbReference type="FunFam" id="3.40.50.150:FF:000207">
    <property type="entry name" value="Leucine carboxyl methyltransferase 2"/>
    <property type="match status" value="1"/>
</dbReference>
<dbReference type="HOGENOM" id="CLU_002761_2_0_1"/>
<evidence type="ECO:0000256" key="12">
    <source>
        <dbReference type="ARBA" id="ARBA00030847"/>
    </source>
</evidence>
<accession>U3IRC4</accession>
<dbReference type="GO" id="GO:0031591">
    <property type="term" value="P:wybutosine biosynthetic process"/>
    <property type="evidence" value="ECO:0007669"/>
    <property type="project" value="TreeGrafter"/>
</dbReference>
<organism evidence="15 16">
    <name type="scientific">Anas platyrhynchos platyrhynchos</name>
    <name type="common">Northern mallard</name>
    <dbReference type="NCBI Taxonomy" id="8840"/>
    <lineage>
        <taxon>Eukaryota</taxon>
        <taxon>Metazoa</taxon>
        <taxon>Chordata</taxon>
        <taxon>Craniata</taxon>
        <taxon>Vertebrata</taxon>
        <taxon>Euteleostomi</taxon>
        <taxon>Archelosauria</taxon>
        <taxon>Archosauria</taxon>
        <taxon>Dinosauria</taxon>
        <taxon>Saurischia</taxon>
        <taxon>Theropoda</taxon>
        <taxon>Coelurosauria</taxon>
        <taxon>Aves</taxon>
        <taxon>Neognathae</taxon>
        <taxon>Galloanserae</taxon>
        <taxon>Anseriformes</taxon>
        <taxon>Anatidae</taxon>
        <taxon>Anatinae</taxon>
        <taxon>Anas</taxon>
    </lineage>
</organism>
<keyword evidence="8" id="KW-0808">Transferase</keyword>
<dbReference type="GeneTree" id="ENSGT00940000162599"/>
<evidence type="ECO:0000256" key="9">
    <source>
        <dbReference type="ARBA" id="ARBA00022691"/>
    </source>
</evidence>
<name>U3IRC4_ANAPP</name>
<keyword evidence="7" id="KW-0489">Methyltransferase</keyword>
<dbReference type="PANTHER" id="PTHR46529:SF1">
    <property type="entry name" value="TRNA WYBUTOSINE-SYNTHESIZING PROTEIN 4"/>
    <property type="match status" value="1"/>
</dbReference>
<evidence type="ECO:0000256" key="2">
    <source>
        <dbReference type="ARBA" id="ARBA00004797"/>
    </source>
</evidence>
<evidence type="ECO:0000256" key="13">
    <source>
        <dbReference type="ARBA" id="ARBA00049250"/>
    </source>
</evidence>
<evidence type="ECO:0000256" key="4">
    <source>
        <dbReference type="ARBA" id="ARBA00012155"/>
    </source>
</evidence>
<dbReference type="GO" id="GO:0030488">
    <property type="term" value="P:tRNA methylation"/>
    <property type="evidence" value="ECO:0007669"/>
    <property type="project" value="TreeGrafter"/>
</dbReference>
<feature type="compositionally biased region" description="Low complexity" evidence="14">
    <location>
        <begin position="64"/>
        <end position="94"/>
    </location>
</feature>
<dbReference type="SUPFAM" id="SSF53335">
    <property type="entry name" value="S-adenosyl-L-methionine-dependent methyltransferases"/>
    <property type="match status" value="1"/>
</dbReference>
<dbReference type="EC" id="2.1.1.290" evidence="5"/>
<dbReference type="SUPFAM" id="SSF117281">
    <property type="entry name" value="Kelch motif"/>
    <property type="match status" value="1"/>
</dbReference>
<reference evidence="15" key="3">
    <citation type="submission" date="2025-09" db="UniProtKB">
        <authorList>
            <consortium name="Ensembl"/>
        </authorList>
    </citation>
    <scope>IDENTIFICATION</scope>
</reference>
<keyword evidence="9" id="KW-0949">S-adenosyl-L-methionine</keyword>
<comment type="catalytic activity">
    <reaction evidence="1">
        <text>7-[(3S)-3-amino-3-carboxypropyl]wyosine(37) in tRNA(Phe) + S-adenosyl-L-methionine = 7-[(3S)-(3-amino-3-methoxycarbonyl)propyl]wyosine(37) in tRNA(Phe) + S-adenosyl-L-homocysteine</text>
        <dbReference type="Rhea" id="RHEA:36903"/>
        <dbReference type="Rhea" id="RHEA-COMP:10379"/>
        <dbReference type="Rhea" id="RHEA-COMP:11844"/>
        <dbReference type="ChEBI" id="CHEBI:57856"/>
        <dbReference type="ChEBI" id="CHEBI:59789"/>
        <dbReference type="ChEBI" id="CHEBI:73543"/>
        <dbReference type="ChEBI" id="CHEBI:74275"/>
        <dbReference type="EC" id="2.1.1.290"/>
    </reaction>
</comment>
<dbReference type="Pfam" id="PF04072">
    <property type="entry name" value="LCM"/>
    <property type="match status" value="1"/>
</dbReference>
<dbReference type="InterPro" id="IPR007213">
    <property type="entry name" value="Ppm1/Ppm2/Tcmp"/>
</dbReference>
<feature type="compositionally biased region" description="Low complexity" evidence="14">
    <location>
        <begin position="33"/>
        <end position="50"/>
    </location>
</feature>
<reference evidence="15 16" key="1">
    <citation type="submission" date="2017-10" db="EMBL/GenBank/DDBJ databases">
        <title>A new Pekin duck reference genome.</title>
        <authorList>
            <person name="Hou Z.-C."/>
            <person name="Zhou Z.-K."/>
            <person name="Zhu F."/>
            <person name="Hou S.-S."/>
        </authorList>
    </citation>
    <scope>NUCLEOTIDE SEQUENCE [LARGE SCALE GENOMIC DNA]</scope>
</reference>
<dbReference type="Proteomes" id="UP000016666">
    <property type="component" value="Chromosome 1"/>
</dbReference>
<proteinExistence type="inferred from homology"/>
<dbReference type="STRING" id="8840.ENSAPLP00000009797"/>
<reference evidence="15" key="2">
    <citation type="submission" date="2025-08" db="UniProtKB">
        <authorList>
            <consortium name="Ensembl"/>
        </authorList>
    </citation>
    <scope>IDENTIFICATION</scope>
</reference>
<dbReference type="Gene3D" id="3.40.50.150">
    <property type="entry name" value="Vaccinia Virus protein VP39"/>
    <property type="match status" value="1"/>
</dbReference>
<dbReference type="GO" id="GO:0008175">
    <property type="term" value="F:tRNA methyltransferase activity"/>
    <property type="evidence" value="ECO:0007669"/>
    <property type="project" value="TreeGrafter"/>
</dbReference>
<dbReference type="PANTHER" id="PTHR46529">
    <property type="entry name" value="TRNA WYBUTOSINE-SYNTHESIZING PROTEIN 4"/>
    <property type="match status" value="1"/>
</dbReference>
<keyword evidence="10" id="KW-0819">tRNA processing</keyword>
<dbReference type="InterPro" id="IPR015915">
    <property type="entry name" value="Kelch-typ_b-propeller"/>
</dbReference>
<evidence type="ECO:0000256" key="8">
    <source>
        <dbReference type="ARBA" id="ARBA00022679"/>
    </source>
</evidence>
<dbReference type="InterPro" id="IPR029063">
    <property type="entry name" value="SAM-dependent_MTases_sf"/>
</dbReference>
<evidence type="ECO:0000256" key="11">
    <source>
        <dbReference type="ARBA" id="ARBA00029750"/>
    </source>
</evidence>
<feature type="compositionally biased region" description="Gly residues" evidence="14">
    <location>
        <begin position="242"/>
        <end position="269"/>
    </location>
</feature>
<comment type="similarity">
    <text evidence="3">Belongs to the methyltransferase superfamily. LCMT family.</text>
</comment>